<dbReference type="Pfam" id="PF23559">
    <property type="entry name" value="WHD_DRP"/>
    <property type="match status" value="1"/>
</dbReference>
<dbReference type="Gene3D" id="3.40.50.300">
    <property type="entry name" value="P-loop containing nucleotide triphosphate hydrolases"/>
    <property type="match status" value="1"/>
</dbReference>
<keyword evidence="5" id="KW-0067">ATP-binding</keyword>
<organism evidence="11 12">
    <name type="scientific">Corchorus capsularis</name>
    <name type="common">Jute</name>
    <dbReference type="NCBI Taxonomy" id="210143"/>
    <lineage>
        <taxon>Eukaryota</taxon>
        <taxon>Viridiplantae</taxon>
        <taxon>Streptophyta</taxon>
        <taxon>Embryophyta</taxon>
        <taxon>Tracheophyta</taxon>
        <taxon>Spermatophyta</taxon>
        <taxon>Magnoliopsida</taxon>
        <taxon>eudicotyledons</taxon>
        <taxon>Gunneridae</taxon>
        <taxon>Pentapetalae</taxon>
        <taxon>rosids</taxon>
        <taxon>malvids</taxon>
        <taxon>Malvales</taxon>
        <taxon>Malvaceae</taxon>
        <taxon>Grewioideae</taxon>
        <taxon>Apeibeae</taxon>
        <taxon>Corchorus</taxon>
    </lineage>
</organism>
<dbReference type="PRINTS" id="PR00364">
    <property type="entry name" value="DISEASERSIST"/>
</dbReference>
<dbReference type="STRING" id="210143.A0A1R3G9W8"/>
<dbReference type="InterPro" id="IPR013320">
    <property type="entry name" value="ConA-like_dom_sf"/>
</dbReference>
<evidence type="ECO:0000259" key="10">
    <source>
        <dbReference type="Pfam" id="PF25019"/>
    </source>
</evidence>
<comment type="caution">
    <text evidence="11">The sequence shown here is derived from an EMBL/GenBank/DDBJ whole genome shotgun (WGS) entry which is preliminary data.</text>
</comment>
<keyword evidence="1" id="KW-0433">Leucine-rich repeat</keyword>
<keyword evidence="3" id="KW-0547">Nucleotide-binding</keyword>
<accession>A0A1R3G9W8</accession>
<dbReference type="InterPro" id="IPR056789">
    <property type="entry name" value="LRR_R13L1-DRL21"/>
</dbReference>
<dbReference type="Gene3D" id="1.10.8.430">
    <property type="entry name" value="Helical domain of apoptotic protease-activating factors"/>
    <property type="match status" value="1"/>
</dbReference>
<dbReference type="Gene3D" id="3.80.10.10">
    <property type="entry name" value="Ribonuclease Inhibitor"/>
    <property type="match status" value="4"/>
</dbReference>
<feature type="domain" description="Alginate lyase 2" evidence="7">
    <location>
        <begin position="1228"/>
        <end position="1401"/>
    </location>
</feature>
<evidence type="ECO:0000259" key="6">
    <source>
        <dbReference type="Pfam" id="PF00931"/>
    </source>
</evidence>
<evidence type="ECO:0000256" key="3">
    <source>
        <dbReference type="ARBA" id="ARBA00022741"/>
    </source>
</evidence>
<dbReference type="FunFam" id="1.10.10.10:FF:000322">
    <property type="entry name" value="Probable disease resistance protein At1g63360"/>
    <property type="match status" value="1"/>
</dbReference>
<evidence type="ECO:0000256" key="2">
    <source>
        <dbReference type="ARBA" id="ARBA00022737"/>
    </source>
</evidence>
<proteinExistence type="predicted"/>
<feature type="domain" description="R13L1/DRL21-like LRR repeat region" evidence="10">
    <location>
        <begin position="1087"/>
        <end position="1150"/>
    </location>
</feature>
<dbReference type="Pfam" id="PF00931">
    <property type="entry name" value="NB-ARC"/>
    <property type="match status" value="1"/>
</dbReference>
<feature type="domain" description="Disease resistance N-terminal" evidence="8">
    <location>
        <begin position="15"/>
        <end position="98"/>
    </location>
</feature>
<dbReference type="Gene3D" id="2.60.120.200">
    <property type="match status" value="1"/>
</dbReference>
<dbReference type="GO" id="GO:0005524">
    <property type="term" value="F:ATP binding"/>
    <property type="evidence" value="ECO:0007669"/>
    <property type="project" value="UniProtKB-KW"/>
</dbReference>
<dbReference type="InterPro" id="IPR041118">
    <property type="entry name" value="Rx_N"/>
</dbReference>
<dbReference type="InterPro" id="IPR042197">
    <property type="entry name" value="Apaf_helical"/>
</dbReference>
<protein>
    <submittedName>
        <fullName evidence="11">Disease resistance protein</fullName>
    </submittedName>
</protein>
<dbReference type="GO" id="GO:0006952">
    <property type="term" value="P:defense response"/>
    <property type="evidence" value="ECO:0007669"/>
    <property type="project" value="UniProtKB-KW"/>
</dbReference>
<dbReference type="InterPro" id="IPR058922">
    <property type="entry name" value="WHD_DRP"/>
</dbReference>
<dbReference type="GO" id="GO:0051707">
    <property type="term" value="P:response to other organism"/>
    <property type="evidence" value="ECO:0007669"/>
    <property type="project" value="UniProtKB-ARBA"/>
</dbReference>
<evidence type="ECO:0000313" key="11">
    <source>
        <dbReference type="EMBL" id="OMO54885.1"/>
    </source>
</evidence>
<evidence type="ECO:0000259" key="7">
    <source>
        <dbReference type="Pfam" id="PF08787"/>
    </source>
</evidence>
<keyword evidence="12" id="KW-1185">Reference proteome</keyword>
<dbReference type="InterPro" id="IPR036388">
    <property type="entry name" value="WH-like_DNA-bd_sf"/>
</dbReference>
<dbReference type="SUPFAM" id="SSF52058">
    <property type="entry name" value="L domain-like"/>
    <property type="match status" value="2"/>
</dbReference>
<keyword evidence="2" id="KW-0677">Repeat</keyword>
<dbReference type="PANTHER" id="PTHR36766:SF70">
    <property type="entry name" value="DISEASE RESISTANCE PROTEIN RGA4"/>
    <property type="match status" value="1"/>
</dbReference>
<dbReference type="Gene3D" id="1.10.10.10">
    <property type="entry name" value="Winged helix-like DNA-binding domain superfamily/Winged helix DNA-binding domain"/>
    <property type="match status" value="1"/>
</dbReference>
<sequence>MAEAAVIGACASVGLTKAISSVEEQINLAWDFKEELRKLGATVTLTQAFLQDTQTRQVDGALKAWLERLGDTASKANDLLDKVAYEHLRRKVEKNRKSKKVRHLFFLTKSKIIFPCMMAKKIKKINDSLDNINGEALKFGLQQGAQNMAPVVTGEGGSHSFGDSSLVVGRGGDVSELVQLLTASTNQQFSIASIVGMAGLGKTTLAKLVCKHGDIKTCFNKIIWVCVSENFHVPRILQEIFESPTGKACEVKNEDAVLKGIQKELEDGKSYLVVLDDVWDEDIKNWEDLKGSLLGVIEGKQISTSILVTSRSENVALVRETLPTHRHHLKTLKDHECQSIIEKRAFQNSPISPESADIAKDIALKCGGVPLVAMVIGGTMCNKRNREEWESIRDSTLWGSLEKSEGIIRVLKLSFHRLPCTSLKQCFVYCSIFPKDFRIEKEQLVQLWMAEGFLHQPKGADHAVDEDIGNEYFNHLLSNSLFQDLERDEHGCITSCKMHDLVHDLAQSISEAQTPSLGAIAATATDDNVVSDNYQVKLWHSLFLKTNTFRINVEDLKGLRVLNFCDAFIKELPNAIGKLKHLRYFNISGSDISRLPKSIAKLYHLQTLRLINCPKLEKLPKGMKTLVSLRHLHINHMGHVPDEIGCLTNLQTLPMFDVGTNKRRGIQQLGCLSELGGQLDIFALENVRNKEEAREAKLWEKKRLHKLKYEWSNRLQENSQNDDEQQVLQGLEPHSNLKSLTIWYYNGGCYPSWLGWRSSVTCSTASFQPINLVELELFSCKNLTHLPTGLGQYPNLKFLKIADLPNVKCIGNEFYISDSDNDMNKTITLFPVLQVFALLDMEKLEKWSEVEHHLIFPSLKELKIDACDMLKNVPTMSRFSSLEILFIARCKEFNWTGDGLFPRHLKKLNIYTCSNLESIPSSEGSIQELFVGRCDKLSNIEEGLLASTCLREVAISNCPQLTSISFNAQSLSLLKLELWGCNALKEIMGGHQLQKLETLSIQNCSNLTSFPCMDGFSSLSELTLIGNKNLALPNFGSLACLRRLQLGPFSEELEEFPSLNSIDCLGSSLKDLTLTGWEKLIMSSLPDQLQHLTSLGYLSLSKFKGLKTLPDWFGNLSSLRILRINECEHLMDLPSMQGLCNLKELCIRDCPLLEAKCAKDTGSEWPKISHIPNISILMFLSMVKRNFQQRIEGPAVDLYFKCGVNAAAPNCFANPTDGFSEVALTTANIKLQRPYDIPLEERYSYENGTHKMWVYADDKPHDPNSRTQPRTEIRIQGLDYSSGVWQFEGYGFVPNGTSGATISQIHGAASGATTLILRVYDGNLRYYSRDLVATDLYDKWFRLNVIHDVDGGKVMVFVNGVQKYSTKDKGPGDLYFKCGVYAAPANISYYMESRWRDIKIYNKTKCKT</sequence>
<evidence type="ECO:0000313" key="12">
    <source>
        <dbReference type="Proteomes" id="UP000188268"/>
    </source>
</evidence>
<dbReference type="InterPro" id="IPR027417">
    <property type="entry name" value="P-loop_NTPase"/>
</dbReference>
<evidence type="ECO:0000256" key="4">
    <source>
        <dbReference type="ARBA" id="ARBA00022821"/>
    </source>
</evidence>
<dbReference type="OrthoDB" id="1896560at2759"/>
<dbReference type="InterPro" id="IPR002182">
    <property type="entry name" value="NB-ARC"/>
</dbReference>
<reference evidence="11 12" key="1">
    <citation type="submission" date="2013-09" db="EMBL/GenBank/DDBJ databases">
        <title>Corchorus capsularis genome sequencing.</title>
        <authorList>
            <person name="Alam M."/>
            <person name="Haque M.S."/>
            <person name="Islam M.S."/>
            <person name="Emdad E.M."/>
            <person name="Islam M.M."/>
            <person name="Ahmed B."/>
            <person name="Halim A."/>
            <person name="Hossen Q.M.M."/>
            <person name="Hossain M.Z."/>
            <person name="Ahmed R."/>
            <person name="Khan M.M."/>
            <person name="Islam R."/>
            <person name="Rashid M.M."/>
            <person name="Khan S.A."/>
            <person name="Rahman M.S."/>
            <person name="Alam M."/>
        </authorList>
    </citation>
    <scope>NUCLEOTIDE SEQUENCE [LARGE SCALE GENOMIC DNA]</scope>
    <source>
        <strain evidence="12">cv. CVL-1</strain>
        <tissue evidence="11">Whole seedling</tissue>
    </source>
</reference>
<dbReference type="GO" id="GO:0043531">
    <property type="term" value="F:ADP binding"/>
    <property type="evidence" value="ECO:0007669"/>
    <property type="project" value="InterPro"/>
</dbReference>
<evidence type="ECO:0000256" key="5">
    <source>
        <dbReference type="ARBA" id="ARBA00022840"/>
    </source>
</evidence>
<gene>
    <name evidence="11" type="ORF">CCACVL1_27495</name>
</gene>
<dbReference type="Proteomes" id="UP000188268">
    <property type="component" value="Unassembled WGS sequence"/>
</dbReference>
<feature type="domain" description="R13L1/DRL21-like LRR repeat region" evidence="10">
    <location>
        <begin position="666"/>
        <end position="803"/>
    </location>
</feature>
<evidence type="ECO:0000256" key="1">
    <source>
        <dbReference type="ARBA" id="ARBA00022614"/>
    </source>
</evidence>
<keyword evidence="4" id="KW-0611">Plant defense</keyword>
<name>A0A1R3G9W8_COCAP</name>
<feature type="domain" description="Disease resistance protein winged helix" evidence="9">
    <location>
        <begin position="432"/>
        <end position="506"/>
    </location>
</feature>
<dbReference type="Pfam" id="PF08787">
    <property type="entry name" value="Alginate_lyase2"/>
    <property type="match status" value="1"/>
</dbReference>
<dbReference type="OMA" id="PCEIKNE"/>
<dbReference type="SUPFAM" id="SSF52540">
    <property type="entry name" value="P-loop containing nucleoside triphosphate hydrolases"/>
    <property type="match status" value="1"/>
</dbReference>
<dbReference type="Gramene" id="OMO54885">
    <property type="protein sequence ID" value="OMO54885"/>
    <property type="gene ID" value="CCACVL1_27495"/>
</dbReference>
<dbReference type="Pfam" id="PF25019">
    <property type="entry name" value="LRR_R13L1-DRL21"/>
    <property type="match status" value="2"/>
</dbReference>
<dbReference type="InterPro" id="IPR032675">
    <property type="entry name" value="LRR_dom_sf"/>
</dbReference>
<dbReference type="SUPFAM" id="SSF49899">
    <property type="entry name" value="Concanavalin A-like lectins/glucanases"/>
    <property type="match status" value="1"/>
</dbReference>
<feature type="domain" description="NB-ARC" evidence="6">
    <location>
        <begin position="174"/>
        <end position="348"/>
    </location>
</feature>
<dbReference type="Pfam" id="PF18052">
    <property type="entry name" value="Rx_N"/>
    <property type="match status" value="1"/>
</dbReference>
<dbReference type="InterPro" id="IPR014895">
    <property type="entry name" value="Alginate_lyase_2"/>
</dbReference>
<dbReference type="PANTHER" id="PTHR36766">
    <property type="entry name" value="PLANT BROAD-SPECTRUM MILDEW RESISTANCE PROTEIN RPW8"/>
    <property type="match status" value="1"/>
</dbReference>
<evidence type="ECO:0000259" key="9">
    <source>
        <dbReference type="Pfam" id="PF23559"/>
    </source>
</evidence>
<dbReference type="Gene3D" id="1.20.5.4130">
    <property type="match status" value="1"/>
</dbReference>
<evidence type="ECO:0000259" key="8">
    <source>
        <dbReference type="Pfam" id="PF18052"/>
    </source>
</evidence>
<dbReference type="EMBL" id="AWWV01014853">
    <property type="protein sequence ID" value="OMO54885.1"/>
    <property type="molecule type" value="Genomic_DNA"/>
</dbReference>